<keyword evidence="2" id="KW-0238">DNA-binding</keyword>
<dbReference type="Proteomes" id="UP000198856">
    <property type="component" value="Unassembled WGS sequence"/>
</dbReference>
<dbReference type="InterPro" id="IPR010998">
    <property type="entry name" value="Integrase_recombinase_N"/>
</dbReference>
<gene>
    <name evidence="5" type="ORF">SAMN05216226_1149</name>
</gene>
<keyword evidence="1" id="KW-0229">DNA integration</keyword>
<dbReference type="Gene3D" id="1.10.443.10">
    <property type="entry name" value="Intergrase catalytic core"/>
    <property type="match status" value="1"/>
</dbReference>
<dbReference type="SUPFAM" id="SSF56349">
    <property type="entry name" value="DNA breaking-rejoining enzymes"/>
    <property type="match status" value="1"/>
</dbReference>
<dbReference type="PANTHER" id="PTHR30349">
    <property type="entry name" value="PHAGE INTEGRASE-RELATED"/>
    <property type="match status" value="1"/>
</dbReference>
<feature type="domain" description="Tyr recombinase" evidence="4">
    <location>
        <begin position="181"/>
        <end position="397"/>
    </location>
</feature>
<dbReference type="GO" id="GO:0015074">
    <property type="term" value="P:DNA integration"/>
    <property type="evidence" value="ECO:0007669"/>
    <property type="project" value="UniProtKB-KW"/>
</dbReference>
<dbReference type="PROSITE" id="PS51898">
    <property type="entry name" value="TYR_RECOMBINASE"/>
    <property type="match status" value="1"/>
</dbReference>
<dbReference type="Gene3D" id="1.10.150.130">
    <property type="match status" value="1"/>
</dbReference>
<evidence type="ECO:0000256" key="3">
    <source>
        <dbReference type="ARBA" id="ARBA00023172"/>
    </source>
</evidence>
<dbReference type="InterPro" id="IPR050090">
    <property type="entry name" value="Tyrosine_recombinase_XerCD"/>
</dbReference>
<dbReference type="Pfam" id="PF00589">
    <property type="entry name" value="Phage_integrase"/>
    <property type="match status" value="1"/>
</dbReference>
<organism evidence="5 6">
    <name type="scientific">Halovenus aranensis</name>
    <dbReference type="NCBI Taxonomy" id="890420"/>
    <lineage>
        <taxon>Archaea</taxon>
        <taxon>Methanobacteriati</taxon>
        <taxon>Methanobacteriota</taxon>
        <taxon>Stenosarchaea group</taxon>
        <taxon>Halobacteria</taxon>
        <taxon>Halobacteriales</taxon>
        <taxon>Haloarculaceae</taxon>
        <taxon>Halovenus</taxon>
    </lineage>
</organism>
<evidence type="ECO:0000313" key="5">
    <source>
        <dbReference type="EMBL" id="SDJ99945.1"/>
    </source>
</evidence>
<reference evidence="5 6" key="1">
    <citation type="submission" date="2016-10" db="EMBL/GenBank/DDBJ databases">
        <authorList>
            <person name="de Groot N.N."/>
        </authorList>
    </citation>
    <scope>NUCLEOTIDE SEQUENCE [LARGE SCALE GENOMIC DNA]</scope>
    <source>
        <strain evidence="5 6">IBRC-M10015</strain>
    </source>
</reference>
<evidence type="ECO:0000256" key="1">
    <source>
        <dbReference type="ARBA" id="ARBA00022908"/>
    </source>
</evidence>
<protein>
    <submittedName>
        <fullName evidence="5">Phage integrase family protein</fullName>
    </submittedName>
</protein>
<dbReference type="PANTHER" id="PTHR30349:SF41">
    <property type="entry name" value="INTEGRASE_RECOMBINASE PROTEIN MJ0367-RELATED"/>
    <property type="match status" value="1"/>
</dbReference>
<dbReference type="EMBL" id="FNFC01000014">
    <property type="protein sequence ID" value="SDJ99945.1"/>
    <property type="molecule type" value="Genomic_DNA"/>
</dbReference>
<evidence type="ECO:0000259" key="4">
    <source>
        <dbReference type="PROSITE" id="PS51898"/>
    </source>
</evidence>
<dbReference type="CDD" id="cd00397">
    <property type="entry name" value="DNA_BRE_C"/>
    <property type="match status" value="1"/>
</dbReference>
<keyword evidence="3" id="KW-0233">DNA recombination</keyword>
<proteinExistence type="predicted"/>
<name>A0A1G8YCI4_9EURY</name>
<dbReference type="GO" id="GO:0006310">
    <property type="term" value="P:DNA recombination"/>
    <property type="evidence" value="ECO:0007669"/>
    <property type="project" value="UniProtKB-KW"/>
</dbReference>
<dbReference type="InterPro" id="IPR011010">
    <property type="entry name" value="DNA_brk_join_enz"/>
</dbReference>
<dbReference type="InterPro" id="IPR002104">
    <property type="entry name" value="Integrase_catalytic"/>
</dbReference>
<dbReference type="AlphaFoldDB" id="A0A1G8YCI4"/>
<dbReference type="STRING" id="890420.SAMN05216226_1149"/>
<dbReference type="GO" id="GO:0003677">
    <property type="term" value="F:DNA binding"/>
    <property type="evidence" value="ECO:0007669"/>
    <property type="project" value="UniProtKB-KW"/>
</dbReference>
<accession>A0A1G8YCI4</accession>
<dbReference type="InterPro" id="IPR013762">
    <property type="entry name" value="Integrase-like_cat_sf"/>
</dbReference>
<sequence length="403" mass="45774">MRLRDFLRAVPLRGVIAWLVAEYVLGAFERVVLPVVVGEEYGGLAGSDAAVRLVRRITMNARTDASNSHGQRLEPLAPARAKSLYLKSRKDELAERSLELHDKHVGSFVEFCDENGIDNMNDVTARTVNEYRLEIGEDYQQSTMSIYLSTVRQFVRLCEGMNAVAPNVSERIVLPDRDRNACTEALEADDARPILSYLRKYHYASRTHALMALLWHTGIRTGTARGLDVEDLDAERDRLRIRHRPETDTPLKNGENAERYIALSEEVSDVLAAYVEEHRHHVTDDYGRKPLFTTKRGRPAKNSIRRNIYAATRPCAVGQDCPHGREPKTCEAAQRTNDACKCPSTVSGHPVRRGAITFHLRRDIPQQAVSDRMDVSKKVLSEHYDIRTEDEKAEQRRKFLTNL</sequence>
<evidence type="ECO:0000256" key="2">
    <source>
        <dbReference type="ARBA" id="ARBA00023125"/>
    </source>
</evidence>
<evidence type="ECO:0000313" key="6">
    <source>
        <dbReference type="Proteomes" id="UP000198856"/>
    </source>
</evidence>
<keyword evidence="6" id="KW-1185">Reference proteome</keyword>